<accession>A0A222P4V7</accession>
<name>A0A222P4V7_9GAMM</name>
<keyword evidence="3" id="KW-1185">Reference proteome</keyword>
<sequence length="410" mass="47870">MPLLSDIDISDYQTVIAEKISLLIDPVLHEIPQDPVFVNYFHPEKCGVRLFSKTQMQLLQQQNEEYRRILDELKEDRTGIYVALKHAENLSVSEQRYKAFFLKMKDLTSQRIMVVLKELYQMALFINSPLAYVRNLLKLSQFLYKNIAAYFQEFEVLTAEEGDAEQTIVRLWRFFNVMFMQQTEISAMIHKQLTSDGLPLTKNQIFCPYSKERIRVAESLRTGNQASNFLAIFIALSQFAGLKDLEIQNFLTMQPSNYLEQANKKLLQYLRLPIWFNFSPRQQCFLAEAGARAVAQQLHYRHLWSEENKLQENALSLLIDYNKQDWQSPSFGLFITGHWRRHHYGPVNEAIHSLKKGEEVPVVLAKLKEQIQHHPHYNPEGSLVNRLEFIEHKLALKAKRLPVDSALVLS</sequence>
<dbReference type="InterPro" id="IPR041234">
    <property type="entry name" value="RavJ-like_C"/>
</dbReference>
<dbReference type="EMBL" id="CP016397">
    <property type="protein sequence ID" value="ASQ46876.1"/>
    <property type="molecule type" value="Genomic_DNA"/>
</dbReference>
<dbReference type="AlphaFoldDB" id="A0A222P4V7"/>
<evidence type="ECO:0000313" key="2">
    <source>
        <dbReference type="EMBL" id="ASQ46876.1"/>
    </source>
</evidence>
<dbReference type="Proteomes" id="UP000201728">
    <property type="component" value="Chromosome"/>
</dbReference>
<dbReference type="RefSeq" id="WP_094091693.1">
    <property type="nucleotide sequence ID" value="NZ_CP016397.1"/>
</dbReference>
<dbReference type="KEGG" id="lcd:clem_11695"/>
<evidence type="ECO:0000259" key="1">
    <source>
        <dbReference type="Pfam" id="PF18493"/>
    </source>
</evidence>
<reference evidence="3" key="1">
    <citation type="submission" date="2016-07" db="EMBL/GenBank/DDBJ databases">
        <authorList>
            <person name="Florea S."/>
            <person name="Webb J.S."/>
            <person name="Jaromczyk J."/>
            <person name="Schardl C.L."/>
        </authorList>
    </citation>
    <scope>NUCLEOTIDE SEQUENCE [LARGE SCALE GENOMIC DNA]</scope>
    <source>
        <strain evidence="3">CDC-D5610</strain>
    </source>
</reference>
<feature type="domain" description="RavJ-like C-terminal" evidence="1">
    <location>
        <begin position="299"/>
        <end position="391"/>
    </location>
</feature>
<gene>
    <name evidence="2" type="ORF">clem_11695</name>
</gene>
<organism evidence="2 3">
    <name type="scientific">Legionella clemsonensis</name>
    <dbReference type="NCBI Taxonomy" id="1867846"/>
    <lineage>
        <taxon>Bacteria</taxon>
        <taxon>Pseudomonadati</taxon>
        <taxon>Pseudomonadota</taxon>
        <taxon>Gammaproteobacteria</taxon>
        <taxon>Legionellales</taxon>
        <taxon>Legionellaceae</taxon>
        <taxon>Legionella</taxon>
    </lineage>
</organism>
<proteinExistence type="predicted"/>
<dbReference type="Pfam" id="PF18493">
    <property type="entry name" value="DUF5617"/>
    <property type="match status" value="1"/>
</dbReference>
<evidence type="ECO:0000313" key="3">
    <source>
        <dbReference type="Proteomes" id="UP000201728"/>
    </source>
</evidence>
<protein>
    <recommendedName>
        <fullName evidence="1">RavJ-like C-terminal domain-containing protein</fullName>
    </recommendedName>
</protein>
<dbReference type="OrthoDB" id="5654066at2"/>